<evidence type="ECO:0000256" key="1">
    <source>
        <dbReference type="SAM" id="MobiDB-lite"/>
    </source>
</evidence>
<dbReference type="EMBL" id="OX597817">
    <property type="protein sequence ID" value="CAI9722126.1"/>
    <property type="molecule type" value="Genomic_DNA"/>
</dbReference>
<reference evidence="2" key="1">
    <citation type="submission" date="2023-08" db="EMBL/GenBank/DDBJ databases">
        <authorList>
            <person name="Alioto T."/>
            <person name="Alioto T."/>
            <person name="Gomez Garrido J."/>
        </authorList>
    </citation>
    <scope>NUCLEOTIDE SEQUENCE</scope>
</reference>
<name>A0AA36AV18_OCTVU</name>
<dbReference type="Proteomes" id="UP001162480">
    <property type="component" value="Chromosome 4"/>
</dbReference>
<dbReference type="AlphaFoldDB" id="A0AA36AV18"/>
<gene>
    <name evidence="2" type="ORF">OCTVUL_1B009577</name>
</gene>
<evidence type="ECO:0000313" key="3">
    <source>
        <dbReference type="Proteomes" id="UP001162480"/>
    </source>
</evidence>
<proteinExistence type="predicted"/>
<sequence length="94" mass="9873">MEEFPSFRGVYGSVSDDNRSSIDRGVSSGGVYEDNGNCVRKMFSGGVYRDDGGNILRSVSDGDFGNNSSNVNKDICGGVRGVCGCVRVGVHIGV</sequence>
<protein>
    <submittedName>
        <fullName evidence="2">Uncharacterized protein</fullName>
    </submittedName>
</protein>
<keyword evidence="3" id="KW-1185">Reference proteome</keyword>
<feature type="region of interest" description="Disordered" evidence="1">
    <location>
        <begin position="1"/>
        <end position="34"/>
    </location>
</feature>
<evidence type="ECO:0000313" key="2">
    <source>
        <dbReference type="EMBL" id="CAI9722126.1"/>
    </source>
</evidence>
<organism evidence="2 3">
    <name type="scientific">Octopus vulgaris</name>
    <name type="common">Common octopus</name>
    <dbReference type="NCBI Taxonomy" id="6645"/>
    <lineage>
        <taxon>Eukaryota</taxon>
        <taxon>Metazoa</taxon>
        <taxon>Spiralia</taxon>
        <taxon>Lophotrochozoa</taxon>
        <taxon>Mollusca</taxon>
        <taxon>Cephalopoda</taxon>
        <taxon>Coleoidea</taxon>
        <taxon>Octopodiformes</taxon>
        <taxon>Octopoda</taxon>
        <taxon>Incirrata</taxon>
        <taxon>Octopodidae</taxon>
        <taxon>Octopus</taxon>
    </lineage>
</organism>
<accession>A0AA36AV18</accession>